<sequence length="276" mass="31168">MQACALPALYVGFREVTPATVLDWVTEHGIGNLPRLQWVLGRLCYADLLRAEEVTSKLWHIDQLRHVLPSGELIHITPAQRADSMPAAAYVAEATSIQENVLVLTESTHLLSLTRQECLESAIAVELLAAGKYTEAALNPTQAARWAFNRQLRALLTSLDITPIACQPQSERVDDYLPYEVLRLPEEIVRRCREHIDAHLDEDTPQREKKIWQLVFLAWLAANNHILYCAESGSMTVSTPFVFDGGLFDNRTAGELLDEYDLWHLAPWLRDGGRFL</sequence>
<keyword evidence="2" id="KW-1185">Reference proteome</keyword>
<protein>
    <submittedName>
        <fullName evidence="1">Uncharacterized protein</fullName>
    </submittedName>
</protein>
<evidence type="ECO:0000313" key="1">
    <source>
        <dbReference type="EMBL" id="GAA4020332.1"/>
    </source>
</evidence>
<reference evidence="2" key="1">
    <citation type="journal article" date="2019" name="Int. J. Syst. Evol. Microbiol.">
        <title>The Global Catalogue of Microorganisms (GCM) 10K type strain sequencing project: providing services to taxonomists for standard genome sequencing and annotation.</title>
        <authorList>
            <consortium name="The Broad Institute Genomics Platform"/>
            <consortium name="The Broad Institute Genome Sequencing Center for Infectious Disease"/>
            <person name="Wu L."/>
            <person name="Ma J."/>
        </authorList>
    </citation>
    <scope>NUCLEOTIDE SEQUENCE [LARGE SCALE GENOMIC DNA]</scope>
    <source>
        <strain evidence="2">JCM 17224</strain>
    </source>
</reference>
<name>A0ABP7T3I3_9BACT</name>
<organism evidence="1 2">
    <name type="scientific">Hymenobacter fastidiosus</name>
    <dbReference type="NCBI Taxonomy" id="486264"/>
    <lineage>
        <taxon>Bacteria</taxon>
        <taxon>Pseudomonadati</taxon>
        <taxon>Bacteroidota</taxon>
        <taxon>Cytophagia</taxon>
        <taxon>Cytophagales</taxon>
        <taxon>Hymenobacteraceae</taxon>
        <taxon>Hymenobacter</taxon>
    </lineage>
</organism>
<dbReference type="Proteomes" id="UP001500567">
    <property type="component" value="Unassembled WGS sequence"/>
</dbReference>
<dbReference type="EMBL" id="BAABDJ010000049">
    <property type="protein sequence ID" value="GAA4020332.1"/>
    <property type="molecule type" value="Genomic_DNA"/>
</dbReference>
<proteinExistence type="predicted"/>
<accession>A0ABP7T3I3</accession>
<comment type="caution">
    <text evidence="1">The sequence shown here is derived from an EMBL/GenBank/DDBJ whole genome shotgun (WGS) entry which is preliminary data.</text>
</comment>
<evidence type="ECO:0000313" key="2">
    <source>
        <dbReference type="Proteomes" id="UP001500567"/>
    </source>
</evidence>
<gene>
    <name evidence="1" type="ORF">GCM10022408_37910</name>
</gene>